<keyword evidence="2" id="KW-1015">Disulfide bond</keyword>
<dbReference type="AlphaFoldDB" id="A0A653BV47"/>
<dbReference type="GO" id="GO:0005615">
    <property type="term" value="C:extracellular space"/>
    <property type="evidence" value="ECO:0007669"/>
    <property type="project" value="TreeGrafter"/>
</dbReference>
<feature type="domain" description="Saposin B-type" evidence="6">
    <location>
        <begin position="7"/>
        <end position="91"/>
    </location>
</feature>
<evidence type="ECO:0000256" key="4">
    <source>
        <dbReference type="ARBA" id="ARBA00023295"/>
    </source>
</evidence>
<evidence type="ECO:0000256" key="2">
    <source>
        <dbReference type="ARBA" id="ARBA00023157"/>
    </source>
</evidence>
<dbReference type="GO" id="GO:0046513">
    <property type="term" value="P:ceramide biosynthetic process"/>
    <property type="evidence" value="ECO:0007669"/>
    <property type="project" value="TreeGrafter"/>
</dbReference>
<dbReference type="GO" id="GO:0061750">
    <property type="term" value="F:acid sphingomyelin phosphodiesterase activity"/>
    <property type="evidence" value="ECO:0007669"/>
    <property type="project" value="TreeGrafter"/>
</dbReference>
<dbReference type="SUPFAM" id="SSF47862">
    <property type="entry name" value="Saposin"/>
    <property type="match status" value="1"/>
</dbReference>
<keyword evidence="4" id="KW-0326">Glycosidase</keyword>
<evidence type="ECO:0000259" key="6">
    <source>
        <dbReference type="PROSITE" id="PS50015"/>
    </source>
</evidence>
<evidence type="ECO:0000256" key="1">
    <source>
        <dbReference type="ARBA" id="ARBA00022801"/>
    </source>
</evidence>
<dbReference type="EMBL" id="CAACVG010005625">
    <property type="protein sequence ID" value="VEN39482.1"/>
    <property type="molecule type" value="Genomic_DNA"/>
</dbReference>
<name>A0A653BV47_CALMS</name>
<evidence type="ECO:0000313" key="8">
    <source>
        <dbReference type="Proteomes" id="UP000410492"/>
    </source>
</evidence>
<evidence type="ECO:0000313" key="7">
    <source>
        <dbReference type="EMBL" id="VEN39482.1"/>
    </source>
</evidence>
<organism evidence="7 8">
    <name type="scientific">Callosobruchus maculatus</name>
    <name type="common">Southern cowpea weevil</name>
    <name type="synonym">Pulse bruchid</name>
    <dbReference type="NCBI Taxonomy" id="64391"/>
    <lineage>
        <taxon>Eukaryota</taxon>
        <taxon>Metazoa</taxon>
        <taxon>Ecdysozoa</taxon>
        <taxon>Arthropoda</taxon>
        <taxon>Hexapoda</taxon>
        <taxon>Insecta</taxon>
        <taxon>Pterygota</taxon>
        <taxon>Neoptera</taxon>
        <taxon>Endopterygota</taxon>
        <taxon>Coleoptera</taxon>
        <taxon>Polyphaga</taxon>
        <taxon>Cucujiformia</taxon>
        <taxon>Chrysomeloidea</taxon>
        <taxon>Chrysomelidae</taxon>
        <taxon>Bruchinae</taxon>
        <taxon>Bruchini</taxon>
        <taxon>Callosobruchus</taxon>
    </lineage>
</organism>
<dbReference type="PANTHER" id="PTHR10340:SF34">
    <property type="entry name" value="SPHINGOMYELIN PHOSPHODIESTERASE"/>
    <property type="match status" value="1"/>
</dbReference>
<dbReference type="Pfam" id="PF00149">
    <property type="entry name" value="Metallophos"/>
    <property type="match status" value="1"/>
</dbReference>
<keyword evidence="1" id="KW-0378">Hydrolase</keyword>
<dbReference type="OrthoDB" id="282973at2759"/>
<dbReference type="Proteomes" id="UP000410492">
    <property type="component" value="Unassembled WGS sequence"/>
</dbReference>
<reference evidence="7 8" key="1">
    <citation type="submission" date="2019-01" db="EMBL/GenBank/DDBJ databases">
        <authorList>
            <person name="Sayadi A."/>
        </authorList>
    </citation>
    <scope>NUCLEOTIDE SEQUENCE [LARGE SCALE GENOMIC DNA]</scope>
</reference>
<accession>A0A653BV47</accession>
<proteinExistence type="predicted"/>
<dbReference type="SUPFAM" id="SSF56300">
    <property type="entry name" value="Metallo-dependent phosphatases"/>
    <property type="match status" value="1"/>
</dbReference>
<dbReference type="GO" id="GO:0006685">
    <property type="term" value="P:sphingomyelin catabolic process"/>
    <property type="evidence" value="ECO:0007669"/>
    <property type="project" value="TreeGrafter"/>
</dbReference>
<dbReference type="InterPro" id="IPR008139">
    <property type="entry name" value="SaposinB_dom"/>
</dbReference>
<dbReference type="PROSITE" id="PS50015">
    <property type="entry name" value="SAP_B"/>
    <property type="match status" value="1"/>
</dbReference>
<dbReference type="GO" id="GO:0016798">
    <property type="term" value="F:hydrolase activity, acting on glycosyl bonds"/>
    <property type="evidence" value="ECO:0007669"/>
    <property type="project" value="UniProtKB-KW"/>
</dbReference>
<dbReference type="InterPro" id="IPR029052">
    <property type="entry name" value="Metallo-depent_PP-like"/>
</dbReference>
<dbReference type="GO" id="GO:0016020">
    <property type="term" value="C:membrane"/>
    <property type="evidence" value="ECO:0007669"/>
    <property type="project" value="GOC"/>
</dbReference>
<protein>
    <recommendedName>
        <fullName evidence="6">Saposin B-type domain-containing protein</fullName>
    </recommendedName>
</protein>
<dbReference type="InterPro" id="IPR011001">
    <property type="entry name" value="Saposin-like"/>
</dbReference>
<evidence type="ECO:0000256" key="3">
    <source>
        <dbReference type="ARBA" id="ARBA00023180"/>
    </source>
</evidence>
<dbReference type="GO" id="GO:0005764">
    <property type="term" value="C:lysosome"/>
    <property type="evidence" value="ECO:0007669"/>
    <property type="project" value="TreeGrafter"/>
</dbReference>
<dbReference type="PANTHER" id="PTHR10340">
    <property type="entry name" value="SPHINGOMYELIN PHOSPHODIESTERASE"/>
    <property type="match status" value="1"/>
</dbReference>
<dbReference type="InterPro" id="IPR004843">
    <property type="entry name" value="Calcineurin-like_PHP"/>
</dbReference>
<gene>
    <name evidence="7" type="ORF">CALMAC_LOCUS4002</name>
</gene>
<evidence type="ECO:0000256" key="5">
    <source>
        <dbReference type="ARBA" id="ARBA00047268"/>
    </source>
</evidence>
<dbReference type="Gene3D" id="1.10.225.10">
    <property type="entry name" value="Saposin-like"/>
    <property type="match status" value="1"/>
</dbReference>
<comment type="catalytic activity">
    <reaction evidence="5">
        <text>a sphingomyelin + H2O = phosphocholine + an N-acylsphing-4-enine + H(+)</text>
        <dbReference type="Rhea" id="RHEA:19253"/>
        <dbReference type="ChEBI" id="CHEBI:15377"/>
        <dbReference type="ChEBI" id="CHEBI:15378"/>
        <dbReference type="ChEBI" id="CHEBI:17636"/>
        <dbReference type="ChEBI" id="CHEBI:52639"/>
        <dbReference type="ChEBI" id="CHEBI:295975"/>
        <dbReference type="EC" id="3.1.4.12"/>
    </reaction>
    <physiologicalReaction direction="left-to-right" evidence="5">
        <dbReference type="Rhea" id="RHEA:19254"/>
    </physiologicalReaction>
</comment>
<sequence length="267" mass="29830">MADVVRRSVPCGVCKLGVSLLHREVQQGSSFYEIRKKFVSLCVSFKIQTEPVCTGFFDVFGPEVLPALNVTKLGTSDICRMVLGESCDGTKTHIENWSIDLPEKRRPGQPVFKILQISDPHLDPDYVAGSPANCEEPLCCREYSTPNSSKPTIPAGRWGTYGKCDAPSILLENMLEHIVLEHPDIDYVIWTGDLPPHDIWNQTKESNLAIIKHTVEQMLAYFPNTAVFPAVGNHESVPAGRPINRWMPRRIRSSCSSLVRGNQRVKS</sequence>
<keyword evidence="8" id="KW-1185">Reference proteome</keyword>
<keyword evidence="3" id="KW-0325">Glycoprotein</keyword>